<keyword evidence="1" id="KW-1133">Transmembrane helix</keyword>
<proteinExistence type="predicted"/>
<organism evidence="4">
    <name type="scientific">Naegleria gruberi</name>
    <name type="common">Amoeba</name>
    <dbReference type="NCBI Taxonomy" id="5762"/>
    <lineage>
        <taxon>Eukaryota</taxon>
        <taxon>Discoba</taxon>
        <taxon>Heterolobosea</taxon>
        <taxon>Tetramitia</taxon>
        <taxon>Eutetramitia</taxon>
        <taxon>Vahlkampfiidae</taxon>
        <taxon>Naegleria</taxon>
    </lineage>
</organism>
<evidence type="ECO:0000313" key="3">
    <source>
        <dbReference type="EMBL" id="EFC38093.1"/>
    </source>
</evidence>
<feature type="transmembrane region" description="Helical" evidence="1">
    <location>
        <begin position="65"/>
        <end position="87"/>
    </location>
</feature>
<evidence type="ECO:0000313" key="4">
    <source>
        <dbReference type="Proteomes" id="UP000006671"/>
    </source>
</evidence>
<dbReference type="VEuPathDB" id="AmoebaDB:NAEGRDRAFT_74189"/>
<keyword evidence="1" id="KW-0472">Membrane</keyword>
<dbReference type="GeneID" id="8857988"/>
<feature type="transmembrane region" description="Helical" evidence="1">
    <location>
        <begin position="243"/>
        <end position="260"/>
    </location>
</feature>
<feature type="transmembrane region" description="Helical" evidence="1">
    <location>
        <begin position="147"/>
        <end position="168"/>
    </location>
</feature>
<dbReference type="Pfam" id="PF00487">
    <property type="entry name" value="FA_desaturase"/>
    <property type="match status" value="1"/>
</dbReference>
<sequence length="361" mass="42537">MHQQHNSIQEKDKLTSDLCRSSLLRIIPKECFQPSALIYYSDFTLSLVLYHLLFYACYKLMKEGYIYQAVVLAFITSFIFYRVMLFIHESVHQSQNLPNFVKYYNLVNGFPNKVPLYCYKPHLTHHDPKVYGQANDPEYQSISSGSIWFHYLLVPVIFQFPVAVFTCLRFNLVPFLLPFIGSKGREFIWRYASTLAMNPFFDRGLPTEQDKKEWYVQDFGCACATTCQFIAIYFGFIEDGLSFMRTTLIIVYFLLVVNMYRAMAAHRYFAEPHQPPLSRKQMILDSVNYASDSWICFFWFPVGTLYHGLHHVFPTIPYHHLARVHSILVEHLRRNDPSHPYLCTVIESYWENVRAQINLKL</sequence>
<keyword evidence="4" id="KW-1185">Reference proteome</keyword>
<evidence type="ECO:0000256" key="1">
    <source>
        <dbReference type="SAM" id="Phobius"/>
    </source>
</evidence>
<dbReference type="RefSeq" id="XP_002670837.1">
    <property type="nucleotide sequence ID" value="XM_002670791.1"/>
</dbReference>
<gene>
    <name evidence="3" type="ORF">NAEGRDRAFT_74189</name>
</gene>
<dbReference type="AlphaFoldDB" id="D2VYP1"/>
<dbReference type="Proteomes" id="UP000006671">
    <property type="component" value="Unassembled WGS sequence"/>
</dbReference>
<protein>
    <submittedName>
        <fullName evidence="3">Predicted protein</fullName>
    </submittedName>
</protein>
<dbReference type="KEGG" id="ngr:NAEGRDRAFT_74189"/>
<dbReference type="EMBL" id="GG738911">
    <property type="protein sequence ID" value="EFC38093.1"/>
    <property type="molecule type" value="Genomic_DNA"/>
</dbReference>
<dbReference type="InterPro" id="IPR005804">
    <property type="entry name" value="FA_desaturase_dom"/>
</dbReference>
<feature type="transmembrane region" description="Helical" evidence="1">
    <location>
        <begin position="37"/>
        <end position="58"/>
    </location>
</feature>
<dbReference type="OrthoDB" id="260091at2759"/>
<dbReference type="GO" id="GO:0006629">
    <property type="term" value="P:lipid metabolic process"/>
    <property type="evidence" value="ECO:0007669"/>
    <property type="project" value="InterPro"/>
</dbReference>
<reference evidence="3 4" key="1">
    <citation type="journal article" date="2010" name="Cell">
        <title>The genome of Naegleria gruberi illuminates early eukaryotic versatility.</title>
        <authorList>
            <person name="Fritz-Laylin L.K."/>
            <person name="Prochnik S.E."/>
            <person name="Ginger M.L."/>
            <person name="Dacks J.B."/>
            <person name="Carpenter M.L."/>
            <person name="Field M.C."/>
            <person name="Kuo A."/>
            <person name="Paredez A."/>
            <person name="Chapman J."/>
            <person name="Pham J."/>
            <person name="Shu S."/>
            <person name="Neupane R."/>
            <person name="Cipriano M."/>
            <person name="Mancuso J."/>
            <person name="Tu H."/>
            <person name="Salamov A."/>
            <person name="Lindquist E."/>
            <person name="Shapiro H."/>
            <person name="Lucas S."/>
            <person name="Grigoriev I.V."/>
            <person name="Cande W.Z."/>
            <person name="Fulton C."/>
            <person name="Rokhsar D.S."/>
            <person name="Dawson S.C."/>
        </authorList>
    </citation>
    <scope>NUCLEOTIDE SEQUENCE [LARGE SCALE GENOMIC DNA]</scope>
    <source>
        <strain evidence="3 4">NEG-M</strain>
    </source>
</reference>
<dbReference type="InParanoid" id="D2VYP1"/>
<evidence type="ECO:0000259" key="2">
    <source>
        <dbReference type="Pfam" id="PF00487"/>
    </source>
</evidence>
<keyword evidence="1" id="KW-0812">Transmembrane</keyword>
<accession>D2VYP1</accession>
<feature type="domain" description="Fatty acid desaturase" evidence="2">
    <location>
        <begin position="69"/>
        <end position="337"/>
    </location>
</feature>
<feature type="transmembrane region" description="Helical" evidence="1">
    <location>
        <begin position="219"/>
        <end position="237"/>
    </location>
</feature>
<name>D2VYP1_NAEGR</name>